<dbReference type="STRING" id="1123069.ruthe_03116"/>
<dbReference type="Pfam" id="PF07690">
    <property type="entry name" value="MFS_1"/>
    <property type="match status" value="1"/>
</dbReference>
<proteinExistence type="predicted"/>
<dbReference type="InterPro" id="IPR011701">
    <property type="entry name" value="MFS"/>
</dbReference>
<feature type="transmembrane region" description="Helical" evidence="5">
    <location>
        <begin position="297"/>
        <end position="319"/>
    </location>
</feature>
<keyword evidence="8" id="KW-1185">Reference proteome</keyword>
<feature type="transmembrane region" description="Helical" evidence="5">
    <location>
        <begin position="164"/>
        <end position="182"/>
    </location>
</feature>
<keyword evidence="4 5" id="KW-0472">Membrane</keyword>
<feature type="transmembrane region" description="Helical" evidence="5">
    <location>
        <begin position="194"/>
        <end position="216"/>
    </location>
</feature>
<sequence length="392" mass="40242">MTGSRGALAAVGVVGIPIFLAIANQTMISVALPAMGRDLGEFARLPWLVIGYMFALTVAGPVYGLLGDSHGRGRMLRLALAVYAAGAVLAALAPSIVLLILGRIMQGLGGGGLMSLSQALIADLVPPRERGRAQGYVASIGTMASALGPILGGLVVAAFGWRTLLAGTVPLAALAAAILWRADLREEPGPRHPFDLAGFLWLNAFTASLIIGIEAARGQHRTALMLLAGLAALISLTALRRAMTHSPNPILPPALFALPAIARANGMVACHGAALVSLTTILPLWQSVLRGDGVLQISMTMLALTLAFGLSGVLTGNLITLTGRTATFPTLALPLAAAGIAVLATAGPSLSRLLLMGLYLWIGLFMGTVMSVIHTTVQDAAPTNCADGRQAP</sequence>
<dbReference type="GO" id="GO:0005886">
    <property type="term" value="C:plasma membrane"/>
    <property type="evidence" value="ECO:0007669"/>
    <property type="project" value="TreeGrafter"/>
</dbReference>
<keyword evidence="2 5" id="KW-0812">Transmembrane</keyword>
<protein>
    <submittedName>
        <fullName evidence="7">Arabinose efflux permease</fullName>
    </submittedName>
</protein>
<feature type="transmembrane region" description="Helical" evidence="5">
    <location>
        <begin position="326"/>
        <end position="347"/>
    </location>
</feature>
<accession>S9QN45</accession>
<dbReference type="PRINTS" id="PR01036">
    <property type="entry name" value="TCRTETB"/>
</dbReference>
<evidence type="ECO:0000256" key="5">
    <source>
        <dbReference type="SAM" id="Phobius"/>
    </source>
</evidence>
<evidence type="ECO:0000256" key="4">
    <source>
        <dbReference type="ARBA" id="ARBA00023136"/>
    </source>
</evidence>
<comment type="subcellular location">
    <subcellularLocation>
        <location evidence="1">Membrane</location>
        <topology evidence="1">Multi-pass membrane protein</topology>
    </subcellularLocation>
</comment>
<dbReference type="EMBL" id="AOLV01000038">
    <property type="protein sequence ID" value="EPX82891.1"/>
    <property type="molecule type" value="Genomic_DNA"/>
</dbReference>
<dbReference type="PANTHER" id="PTHR23501">
    <property type="entry name" value="MAJOR FACILITATOR SUPERFAMILY"/>
    <property type="match status" value="1"/>
</dbReference>
<feature type="transmembrane region" description="Helical" evidence="5">
    <location>
        <begin position="353"/>
        <end position="373"/>
    </location>
</feature>
<keyword evidence="3 5" id="KW-1133">Transmembrane helix</keyword>
<reference evidence="7 8" key="1">
    <citation type="journal article" date="2013" name="Stand. Genomic Sci.">
        <title>Genome sequence of the reddish-pigmented Rubellimicrobium thermophilum type strain (DSM 16684(T)), a member of the Roseobacter clade.</title>
        <authorList>
            <person name="Fiebig A."/>
            <person name="Riedel T."/>
            <person name="Gronow S."/>
            <person name="Petersen J."/>
            <person name="Klenk H.P."/>
            <person name="Goker M."/>
        </authorList>
    </citation>
    <scope>NUCLEOTIDE SEQUENCE [LARGE SCALE GENOMIC DNA]</scope>
    <source>
        <strain evidence="7 8">DSM 16684</strain>
    </source>
</reference>
<dbReference type="InterPro" id="IPR020846">
    <property type="entry name" value="MFS_dom"/>
</dbReference>
<evidence type="ECO:0000256" key="3">
    <source>
        <dbReference type="ARBA" id="ARBA00022989"/>
    </source>
</evidence>
<dbReference type="GO" id="GO:0022857">
    <property type="term" value="F:transmembrane transporter activity"/>
    <property type="evidence" value="ECO:0007669"/>
    <property type="project" value="InterPro"/>
</dbReference>
<feature type="transmembrane region" description="Helical" evidence="5">
    <location>
        <begin position="260"/>
        <end position="285"/>
    </location>
</feature>
<dbReference type="Proteomes" id="UP000015346">
    <property type="component" value="Unassembled WGS sequence"/>
</dbReference>
<evidence type="ECO:0000313" key="7">
    <source>
        <dbReference type="EMBL" id="EPX82891.1"/>
    </source>
</evidence>
<feature type="transmembrane region" description="Helical" evidence="5">
    <location>
        <begin position="7"/>
        <end position="27"/>
    </location>
</feature>
<evidence type="ECO:0000259" key="6">
    <source>
        <dbReference type="PROSITE" id="PS50850"/>
    </source>
</evidence>
<feature type="transmembrane region" description="Helical" evidence="5">
    <location>
        <begin position="78"/>
        <end position="101"/>
    </location>
</feature>
<feature type="transmembrane region" description="Helical" evidence="5">
    <location>
        <begin position="137"/>
        <end position="158"/>
    </location>
</feature>
<dbReference type="PROSITE" id="PS50850">
    <property type="entry name" value="MFS"/>
    <property type="match status" value="1"/>
</dbReference>
<evidence type="ECO:0000256" key="2">
    <source>
        <dbReference type="ARBA" id="ARBA00022692"/>
    </source>
</evidence>
<dbReference type="InterPro" id="IPR036259">
    <property type="entry name" value="MFS_trans_sf"/>
</dbReference>
<comment type="caution">
    <text evidence="7">The sequence shown here is derived from an EMBL/GenBank/DDBJ whole genome shotgun (WGS) entry which is preliminary data.</text>
</comment>
<gene>
    <name evidence="7" type="ORF">ruthe_03116</name>
</gene>
<name>S9QN45_9RHOB</name>
<feature type="transmembrane region" description="Helical" evidence="5">
    <location>
        <begin position="47"/>
        <end position="66"/>
    </location>
</feature>
<dbReference type="HOGENOM" id="CLU_000960_2_7_5"/>
<feature type="domain" description="Major facilitator superfamily (MFS) profile" evidence="6">
    <location>
        <begin position="10"/>
        <end position="392"/>
    </location>
</feature>
<dbReference type="OrthoDB" id="9812221at2"/>
<dbReference type="AlphaFoldDB" id="S9QN45"/>
<dbReference type="RefSeq" id="WP_021099173.1">
    <property type="nucleotide sequence ID" value="NZ_KE557324.1"/>
</dbReference>
<organism evidence="7 8">
    <name type="scientific">Rubellimicrobium thermophilum DSM 16684</name>
    <dbReference type="NCBI Taxonomy" id="1123069"/>
    <lineage>
        <taxon>Bacteria</taxon>
        <taxon>Pseudomonadati</taxon>
        <taxon>Pseudomonadota</taxon>
        <taxon>Alphaproteobacteria</taxon>
        <taxon>Rhodobacterales</taxon>
        <taxon>Roseobacteraceae</taxon>
        <taxon>Rubellimicrobium</taxon>
    </lineage>
</organism>
<dbReference type="SUPFAM" id="SSF103473">
    <property type="entry name" value="MFS general substrate transporter"/>
    <property type="match status" value="1"/>
</dbReference>
<evidence type="ECO:0000313" key="8">
    <source>
        <dbReference type="Proteomes" id="UP000015346"/>
    </source>
</evidence>
<evidence type="ECO:0000256" key="1">
    <source>
        <dbReference type="ARBA" id="ARBA00004141"/>
    </source>
</evidence>
<dbReference type="PATRIC" id="fig|1123069.3.peg.3089"/>
<dbReference type="PANTHER" id="PTHR23501:SF197">
    <property type="entry name" value="COMD"/>
    <property type="match status" value="1"/>
</dbReference>
<dbReference type="Gene3D" id="1.20.1250.20">
    <property type="entry name" value="MFS general substrate transporter like domains"/>
    <property type="match status" value="1"/>
</dbReference>